<feature type="domain" description="Helix-turn-helix" evidence="1">
    <location>
        <begin position="56"/>
        <end position="106"/>
    </location>
</feature>
<dbReference type="InterPro" id="IPR041657">
    <property type="entry name" value="HTH_17"/>
</dbReference>
<name>A0A644X0J9_9ZZZZ</name>
<organism evidence="2">
    <name type="scientific">bioreactor metagenome</name>
    <dbReference type="NCBI Taxonomy" id="1076179"/>
    <lineage>
        <taxon>unclassified sequences</taxon>
        <taxon>metagenomes</taxon>
        <taxon>ecological metagenomes</taxon>
    </lineage>
</organism>
<dbReference type="Pfam" id="PF12728">
    <property type="entry name" value="HTH_17"/>
    <property type="match status" value="1"/>
</dbReference>
<dbReference type="InterPro" id="IPR009061">
    <property type="entry name" value="DNA-bd_dom_put_sf"/>
</dbReference>
<accession>A0A644X0J9</accession>
<protein>
    <recommendedName>
        <fullName evidence="1">Helix-turn-helix domain-containing protein</fullName>
    </recommendedName>
</protein>
<gene>
    <name evidence="2" type="ORF">SDC9_55998</name>
</gene>
<evidence type="ECO:0000259" key="1">
    <source>
        <dbReference type="Pfam" id="PF12728"/>
    </source>
</evidence>
<dbReference type="AlphaFoldDB" id="A0A644X0J9"/>
<dbReference type="SUPFAM" id="SSF46955">
    <property type="entry name" value="Putative DNA-binding domain"/>
    <property type="match status" value="1"/>
</dbReference>
<reference evidence="2" key="1">
    <citation type="submission" date="2019-08" db="EMBL/GenBank/DDBJ databases">
        <authorList>
            <person name="Kucharzyk K."/>
            <person name="Murdoch R.W."/>
            <person name="Higgins S."/>
            <person name="Loffler F."/>
        </authorList>
    </citation>
    <scope>NUCLEOTIDE SEQUENCE</scope>
</reference>
<sequence length="112" mass="13286">MIEVNEIQKLIKRQKAYQKGILVMTEKLFDIQTQIATLTLKEMKKEKKIEKKSTDLLSSKDVRSMLEISASTLYRMRTYDNFPYVKIEGRKSVMFNKKDIEQYMANLKANKR</sequence>
<evidence type="ECO:0000313" key="2">
    <source>
        <dbReference type="EMBL" id="MPM09676.1"/>
    </source>
</evidence>
<comment type="caution">
    <text evidence="2">The sequence shown here is derived from an EMBL/GenBank/DDBJ whole genome shotgun (WGS) entry which is preliminary data.</text>
</comment>
<proteinExistence type="predicted"/>
<dbReference type="EMBL" id="VSSQ01001598">
    <property type="protein sequence ID" value="MPM09676.1"/>
    <property type="molecule type" value="Genomic_DNA"/>
</dbReference>